<dbReference type="InterPro" id="IPR013126">
    <property type="entry name" value="Hsp_70_fam"/>
</dbReference>
<dbReference type="PANTHER" id="PTHR14187:SF82">
    <property type="entry name" value="FAMILY CHAPERONE, PUTATIVE (AFU_ORTHOLOGUE AFUA_7G08575)-RELATED"/>
    <property type="match status" value="1"/>
</dbReference>
<dbReference type="InterPro" id="IPR043129">
    <property type="entry name" value="ATPase_NBD"/>
</dbReference>
<keyword evidence="4" id="KW-1185">Reference proteome</keyword>
<reference evidence="3" key="1">
    <citation type="submission" date="2019-04" db="EMBL/GenBank/DDBJ databases">
        <title>Sequencing of skin fungus with MAO and IRED activity.</title>
        <authorList>
            <person name="Marsaioli A.J."/>
            <person name="Bonatto J.M.C."/>
            <person name="Reis Junior O."/>
        </authorList>
    </citation>
    <scope>NUCLEOTIDE SEQUENCE</scope>
    <source>
        <strain evidence="3">28M1</strain>
    </source>
</reference>
<dbReference type="SUPFAM" id="SSF53067">
    <property type="entry name" value="Actin-like ATPase domain"/>
    <property type="match status" value="2"/>
</dbReference>
<dbReference type="PANTHER" id="PTHR14187">
    <property type="entry name" value="ALPHA KINASE/ELONGATION FACTOR 2 KINASE"/>
    <property type="match status" value="1"/>
</dbReference>
<dbReference type="EMBL" id="SWKV01000066">
    <property type="protein sequence ID" value="KAF3034581.1"/>
    <property type="molecule type" value="Genomic_DNA"/>
</dbReference>
<evidence type="ECO:0000256" key="2">
    <source>
        <dbReference type="ARBA" id="ARBA00022840"/>
    </source>
</evidence>
<dbReference type="GO" id="GO:0005524">
    <property type="term" value="F:ATP binding"/>
    <property type="evidence" value="ECO:0007669"/>
    <property type="project" value="UniProtKB-KW"/>
</dbReference>
<dbReference type="CDD" id="cd10170">
    <property type="entry name" value="ASKHA_NBD_HSP70"/>
    <property type="match status" value="1"/>
</dbReference>
<name>A0A9P4WK73_9PLEO</name>
<evidence type="ECO:0000313" key="3">
    <source>
        <dbReference type="EMBL" id="KAF3034581.1"/>
    </source>
</evidence>
<evidence type="ECO:0000313" key="4">
    <source>
        <dbReference type="Proteomes" id="UP000758155"/>
    </source>
</evidence>
<dbReference type="OrthoDB" id="2963168at2759"/>
<dbReference type="AlphaFoldDB" id="A0A9P4WK73"/>
<dbReference type="GO" id="GO:0140662">
    <property type="term" value="F:ATP-dependent protein folding chaperone"/>
    <property type="evidence" value="ECO:0007669"/>
    <property type="project" value="InterPro"/>
</dbReference>
<comment type="caution">
    <text evidence="3">The sequence shown here is derived from an EMBL/GenBank/DDBJ whole genome shotgun (WGS) entry which is preliminary data.</text>
</comment>
<dbReference type="Pfam" id="PF00012">
    <property type="entry name" value="HSP70"/>
    <property type="match status" value="1"/>
</dbReference>
<sequence>MKGTRLVIGLDYGTTYTGVSFCETNGGNDINNEHIEVVHDWPSKHTKIATKEKVPSEVAYQPTDSWGAMIPSDVPRHLWTKLELENRPIGEAAKIHKETSSMALTVYKPPVDIISDFLTHIKNHLIDVLDCKYGQDLWRSLPITLVVTVPAVWSDVAKARTRQAVEQAGFNSAHFPKLDSIIDATEPESAAIHTIATLRNTAHDAQFEKNDGFILCDMGGGTVDLISYRIAKLNPTVVEEVTVGSGDQCGGTFVDRAFLQWLERRLGTEDFIKIAGCRSEQIPRTMLPKKAARMLQNFIMEIKGGFSGSESYPLELPSPMSSIEDDPERGIEDGEIKITSEDLESMFDMPVRKTYELLSKQLKEARKSKKWVFLVGGFSESSYMYRKIKEWANDNDLQAFRPTYAWSAVARGAVVKGLEGETRIVAKRKNRRHYGTSVSRLFVRGVHQEKDAYVSKFTGEKKARNQMNWLLKMGQDLPTSGPAHVKLTMHTRFWPGEARQSTLRLDASNRARAPKRSVDTGVFRVATATADLSLVPMTEFKTKFSPEGRPYYYLNYDIELSVQSSMEMYISVNGKRYGDKLTAAYE</sequence>
<gene>
    <name evidence="3" type="ORF">E8E12_002063</name>
</gene>
<accession>A0A9P4WK73</accession>
<dbReference type="Proteomes" id="UP000758155">
    <property type="component" value="Unassembled WGS sequence"/>
</dbReference>
<protein>
    <submittedName>
        <fullName evidence="3">Uncharacterized protein</fullName>
    </submittedName>
</protein>
<keyword evidence="1" id="KW-0547">Nucleotide-binding</keyword>
<dbReference type="Gene3D" id="3.30.420.40">
    <property type="match status" value="2"/>
</dbReference>
<evidence type="ECO:0000256" key="1">
    <source>
        <dbReference type="ARBA" id="ARBA00022741"/>
    </source>
</evidence>
<proteinExistence type="predicted"/>
<organism evidence="3 4">
    <name type="scientific">Didymella heteroderae</name>
    <dbReference type="NCBI Taxonomy" id="1769908"/>
    <lineage>
        <taxon>Eukaryota</taxon>
        <taxon>Fungi</taxon>
        <taxon>Dikarya</taxon>
        <taxon>Ascomycota</taxon>
        <taxon>Pezizomycotina</taxon>
        <taxon>Dothideomycetes</taxon>
        <taxon>Pleosporomycetidae</taxon>
        <taxon>Pleosporales</taxon>
        <taxon>Pleosporineae</taxon>
        <taxon>Didymellaceae</taxon>
        <taxon>Didymella</taxon>
    </lineage>
</organism>
<keyword evidence="2" id="KW-0067">ATP-binding</keyword>
<dbReference type="Gene3D" id="3.90.640.10">
    <property type="entry name" value="Actin, Chain A, domain 4"/>
    <property type="match status" value="1"/>
</dbReference>